<dbReference type="GO" id="GO:0004602">
    <property type="term" value="F:glutathione peroxidase activity"/>
    <property type="evidence" value="ECO:0007669"/>
    <property type="project" value="TreeGrafter"/>
</dbReference>
<dbReference type="InterPro" id="IPR044087">
    <property type="entry name" value="NahD-like"/>
</dbReference>
<dbReference type="RefSeq" id="WP_093119971.1">
    <property type="nucleotide sequence ID" value="NZ_FODS01000025.1"/>
</dbReference>
<keyword evidence="5" id="KW-1185">Reference proteome</keyword>
<dbReference type="CDD" id="cd03022">
    <property type="entry name" value="DsbA_HCCA_Iso"/>
    <property type="match status" value="1"/>
</dbReference>
<dbReference type="AlphaFoldDB" id="A0A1H8V4H9"/>
<dbReference type="SUPFAM" id="SSF52833">
    <property type="entry name" value="Thioredoxin-like"/>
    <property type="match status" value="1"/>
</dbReference>
<evidence type="ECO:0000313" key="5">
    <source>
        <dbReference type="Proteomes" id="UP000198893"/>
    </source>
</evidence>
<dbReference type="EC" id="5.99.1.4" evidence="1"/>
<evidence type="ECO:0000256" key="2">
    <source>
        <dbReference type="PIRSR" id="PIRSR006386-1"/>
    </source>
</evidence>
<feature type="active site" description="Nucleophile" evidence="2">
    <location>
        <position position="12"/>
    </location>
</feature>
<dbReference type="InterPro" id="IPR014440">
    <property type="entry name" value="HCCAis_GSTk"/>
</dbReference>
<evidence type="ECO:0000259" key="3">
    <source>
        <dbReference type="Pfam" id="PF01323"/>
    </source>
</evidence>
<gene>
    <name evidence="4" type="ORF">SAMN04490248_1259</name>
</gene>
<proteinExistence type="inferred from homology"/>
<dbReference type="GO" id="GO:1901170">
    <property type="term" value="P:naphthalene catabolic process"/>
    <property type="evidence" value="ECO:0007669"/>
    <property type="project" value="InterPro"/>
</dbReference>
<dbReference type="PIRSF" id="PIRSF006386">
    <property type="entry name" value="HCCAis_GSTk"/>
    <property type="match status" value="1"/>
</dbReference>
<keyword evidence="1 4" id="KW-0413">Isomerase</keyword>
<name>A0A1H8V4H9_9RHOB</name>
<comment type="catalytic activity">
    <reaction evidence="1">
        <text>2-hydroxychromene-2-carboxylate = (3E)-4-(2-hydroxyphenyl)-2-oxobut-3-enoate</text>
        <dbReference type="Rhea" id="RHEA:27401"/>
        <dbReference type="ChEBI" id="CHEBI:59350"/>
        <dbReference type="ChEBI" id="CHEBI:59353"/>
        <dbReference type="EC" id="5.99.1.4"/>
    </reaction>
</comment>
<dbReference type="OrthoDB" id="5244108at2"/>
<dbReference type="Gene3D" id="3.40.30.10">
    <property type="entry name" value="Glutaredoxin"/>
    <property type="match status" value="1"/>
</dbReference>
<dbReference type="PANTHER" id="PTHR42943:SF2">
    <property type="entry name" value="GLUTATHIONE S-TRANSFERASE KAPPA 1"/>
    <property type="match status" value="1"/>
</dbReference>
<accession>A0A1H8V4H9</accession>
<protein>
    <recommendedName>
        <fullName evidence="1">2-hydroxychromene-2-carboxylate isomerase</fullName>
        <ecNumber evidence="1">5.99.1.4</ecNumber>
    </recommendedName>
</protein>
<organism evidence="4 5">
    <name type="scientific">Salinihabitans flavidus</name>
    <dbReference type="NCBI Taxonomy" id="569882"/>
    <lineage>
        <taxon>Bacteria</taxon>
        <taxon>Pseudomonadati</taxon>
        <taxon>Pseudomonadota</taxon>
        <taxon>Alphaproteobacteria</taxon>
        <taxon>Rhodobacterales</taxon>
        <taxon>Roseobacteraceae</taxon>
        <taxon>Salinihabitans</taxon>
    </lineage>
</organism>
<reference evidence="4 5" key="1">
    <citation type="submission" date="2016-10" db="EMBL/GenBank/DDBJ databases">
        <authorList>
            <person name="de Groot N.N."/>
        </authorList>
    </citation>
    <scope>NUCLEOTIDE SEQUENCE [LARGE SCALE GENOMIC DNA]</scope>
    <source>
        <strain evidence="4 5">DSM 27842</strain>
    </source>
</reference>
<dbReference type="STRING" id="569882.SAMN04490248_1259"/>
<dbReference type="GO" id="GO:0006749">
    <property type="term" value="P:glutathione metabolic process"/>
    <property type="evidence" value="ECO:0007669"/>
    <property type="project" value="TreeGrafter"/>
</dbReference>
<sequence length="201" mass="22454">MPAIEVWFSVGSTYSYLTISRLPAIERQTGIAFDWRPFSVREIMREMDNIPFATKPAKAAYMWRDIARRAERLGLHAHLPAPYPLEGFDLANRVAIVAADEGWCADYAQATYRTWFEKGHPAGAEPNLTASLTAAGQNPARVLKKAESAETEEAYRAATDEARARGIFGAPTFAVGEELFWGDDRLEDALDWHRHGALRKG</sequence>
<dbReference type="InterPro" id="IPR001853">
    <property type="entry name" value="DSBA-like_thioredoxin_dom"/>
</dbReference>
<dbReference type="EMBL" id="FODS01000025">
    <property type="protein sequence ID" value="SEP10123.1"/>
    <property type="molecule type" value="Genomic_DNA"/>
</dbReference>
<feature type="domain" description="DSBA-like thioredoxin" evidence="3">
    <location>
        <begin position="4"/>
        <end position="188"/>
    </location>
</feature>
<dbReference type="GO" id="GO:0018845">
    <property type="term" value="F:2-hydroxychromene-2-carboxylate isomerase activity"/>
    <property type="evidence" value="ECO:0007669"/>
    <property type="project" value="UniProtKB-UniRule"/>
</dbReference>
<dbReference type="GO" id="GO:0004364">
    <property type="term" value="F:glutathione transferase activity"/>
    <property type="evidence" value="ECO:0007669"/>
    <property type="project" value="TreeGrafter"/>
</dbReference>
<dbReference type="InterPro" id="IPR051924">
    <property type="entry name" value="GST_Kappa/NadH"/>
</dbReference>
<evidence type="ECO:0000313" key="4">
    <source>
        <dbReference type="EMBL" id="SEP10123.1"/>
    </source>
</evidence>
<dbReference type="Proteomes" id="UP000198893">
    <property type="component" value="Unassembled WGS sequence"/>
</dbReference>
<dbReference type="InterPro" id="IPR036249">
    <property type="entry name" value="Thioredoxin-like_sf"/>
</dbReference>
<dbReference type="Pfam" id="PF01323">
    <property type="entry name" value="DSBA"/>
    <property type="match status" value="1"/>
</dbReference>
<dbReference type="PANTHER" id="PTHR42943">
    <property type="entry name" value="GLUTATHIONE S-TRANSFERASE KAPPA"/>
    <property type="match status" value="1"/>
</dbReference>
<comment type="similarity">
    <text evidence="1">Belongs to the GST superfamily. NadH family.</text>
</comment>
<evidence type="ECO:0000256" key="1">
    <source>
        <dbReference type="PIRNR" id="PIRNR006386"/>
    </source>
</evidence>